<dbReference type="AlphaFoldDB" id="A0A4V3C8X7"/>
<name>A0A4V3C8X7_9ACTN</name>
<proteinExistence type="predicted"/>
<accession>A0A4V3C8X7</accession>
<comment type="caution">
    <text evidence="1">The sequence shown here is derived from an EMBL/GenBank/DDBJ whole genome shotgun (WGS) entry which is preliminary data.</text>
</comment>
<evidence type="ECO:0000313" key="1">
    <source>
        <dbReference type="EMBL" id="TDO43068.1"/>
    </source>
</evidence>
<sequence>QPTPPSTVLLHPAITPEHSQTRIAARSSLKSRLTGDTTLDQHAITYYRNARALEDVALWAEQAITGPDREESLDILKGVLGPHGLAVFALS</sequence>
<evidence type="ECO:0000313" key="2">
    <source>
        <dbReference type="Proteomes" id="UP000295388"/>
    </source>
</evidence>
<feature type="non-terminal residue" evidence="1">
    <location>
        <position position="1"/>
    </location>
</feature>
<gene>
    <name evidence="1" type="ORF">EV643_1191</name>
</gene>
<dbReference type="EMBL" id="SNWQ01000019">
    <property type="protein sequence ID" value="TDO43068.1"/>
    <property type="molecule type" value="Genomic_DNA"/>
</dbReference>
<organism evidence="1 2">
    <name type="scientific">Kribbella caucasensis</name>
    <dbReference type="NCBI Taxonomy" id="2512215"/>
    <lineage>
        <taxon>Bacteria</taxon>
        <taxon>Bacillati</taxon>
        <taxon>Actinomycetota</taxon>
        <taxon>Actinomycetes</taxon>
        <taxon>Propionibacteriales</taxon>
        <taxon>Kribbellaceae</taxon>
        <taxon>Kribbella</taxon>
    </lineage>
</organism>
<dbReference type="RefSeq" id="WP_238165929.1">
    <property type="nucleotide sequence ID" value="NZ_SNWQ01000019.1"/>
</dbReference>
<keyword evidence="2" id="KW-1185">Reference proteome</keyword>
<reference evidence="1 2" key="1">
    <citation type="submission" date="2019-03" db="EMBL/GenBank/DDBJ databases">
        <title>Genomic Encyclopedia of Type Strains, Phase III (KMG-III): the genomes of soil and plant-associated and newly described type strains.</title>
        <authorList>
            <person name="Whitman W."/>
        </authorList>
    </citation>
    <scope>NUCLEOTIDE SEQUENCE [LARGE SCALE GENOMIC DNA]</scope>
    <source>
        <strain evidence="1 2">VKM Ac-2527</strain>
    </source>
</reference>
<protein>
    <submittedName>
        <fullName evidence="1">Uncharacterized protein</fullName>
    </submittedName>
</protein>
<dbReference type="Proteomes" id="UP000295388">
    <property type="component" value="Unassembled WGS sequence"/>
</dbReference>
<dbReference type="Gene3D" id="1.20.58.840">
    <property type="match status" value="1"/>
</dbReference>